<dbReference type="PANTHER" id="PTHR10876:SF0">
    <property type="entry name" value="ZINC FINGER PROTEIN ZPR1"/>
    <property type="match status" value="1"/>
</dbReference>
<dbReference type="Gene3D" id="2.20.25.420">
    <property type="entry name" value="ZPR1, zinc finger domain"/>
    <property type="match status" value="1"/>
</dbReference>
<dbReference type="InterPro" id="IPR004457">
    <property type="entry name" value="Znf_ZPR1"/>
</dbReference>
<keyword evidence="2" id="KW-0479">Metal-binding</keyword>
<gene>
    <name evidence="6" type="ORF">EYH02_03900</name>
</gene>
<dbReference type="InterPro" id="IPR042451">
    <property type="entry name" value="ZPR1_A/B_dom"/>
</dbReference>
<evidence type="ECO:0000313" key="6">
    <source>
        <dbReference type="EMBL" id="HIP57197.1"/>
    </source>
</evidence>
<protein>
    <submittedName>
        <fullName evidence="6">ZPR1 zinc finger domain-containing protein</fullName>
    </submittedName>
</protein>
<comment type="caution">
    <text evidence="6">The sequence shown here is derived from an EMBL/GenBank/DDBJ whole genome shotgun (WGS) entry which is preliminary data.</text>
</comment>
<evidence type="ECO:0000256" key="4">
    <source>
        <dbReference type="ARBA" id="ARBA00022833"/>
    </source>
</evidence>
<name>A0A832YZW0_9CREN</name>
<dbReference type="NCBIfam" id="TIGR00310">
    <property type="entry name" value="ZPR1_znf"/>
    <property type="match status" value="1"/>
</dbReference>
<keyword evidence="4" id="KW-0862">Zinc</keyword>
<dbReference type="EMBL" id="DQTV01000072">
    <property type="protein sequence ID" value="HIP57197.1"/>
    <property type="molecule type" value="Genomic_DNA"/>
</dbReference>
<keyword evidence="3" id="KW-0863">Zinc-finger</keyword>
<evidence type="ECO:0000256" key="3">
    <source>
        <dbReference type="ARBA" id="ARBA00022771"/>
    </source>
</evidence>
<dbReference type="Proteomes" id="UP000605805">
    <property type="component" value="Unassembled WGS sequence"/>
</dbReference>
<evidence type="ECO:0000256" key="2">
    <source>
        <dbReference type="ARBA" id="ARBA00022723"/>
    </source>
</evidence>
<reference evidence="6" key="1">
    <citation type="journal article" date="2020" name="ISME J.">
        <title>Gammaproteobacteria mediating utilization of methyl-, sulfur- and petroleum organic compounds in deep ocean hydrothermal plumes.</title>
        <authorList>
            <person name="Zhou Z."/>
            <person name="Liu Y."/>
            <person name="Pan J."/>
            <person name="Cron B.R."/>
            <person name="Toner B.M."/>
            <person name="Anantharaman K."/>
            <person name="Breier J.A."/>
            <person name="Dick G.J."/>
            <person name="Li M."/>
        </authorList>
    </citation>
    <scope>NUCLEOTIDE SEQUENCE</scope>
    <source>
        <strain evidence="6">SZUA-1435</strain>
    </source>
</reference>
<sequence>MNFELREFADTRYVPKKLSEQTVSCPVCNAETKLSIYAHDVPVVGTLLLFVLTCPNCGYRYRDSVPLAHAGKHVRITIKLNKPQALSALLYRSPYANVSIPELDIEINAGPANPGEITTPEALLLKLAETLFPLCTTVDNPEKCFDVVKKLVQAANGEVPVTLVIDDPSGLSTILKATECEYSVVVES</sequence>
<dbReference type="InterPro" id="IPR040141">
    <property type="entry name" value="ZPR1"/>
</dbReference>
<dbReference type="AlphaFoldDB" id="A0A832YZW0"/>
<accession>A0A832YZW0</accession>
<proteinExistence type="inferred from homology"/>
<dbReference type="InterPro" id="IPR042452">
    <property type="entry name" value="ZPR1_Znf1/2"/>
</dbReference>
<dbReference type="Gene3D" id="2.60.120.1040">
    <property type="entry name" value="ZPR1, A/B domain"/>
    <property type="match status" value="1"/>
</dbReference>
<dbReference type="PANTHER" id="PTHR10876">
    <property type="entry name" value="ZINC FINGER PROTEIN ZPR1"/>
    <property type="match status" value="1"/>
</dbReference>
<comment type="similarity">
    <text evidence="1">Belongs to the ZPR1 family.</text>
</comment>
<feature type="domain" description="Zinc finger ZPR1-type" evidence="5">
    <location>
        <begin position="23"/>
        <end position="176"/>
    </location>
</feature>
<evidence type="ECO:0000313" key="7">
    <source>
        <dbReference type="Proteomes" id="UP000605805"/>
    </source>
</evidence>
<dbReference type="InterPro" id="IPR056180">
    <property type="entry name" value="ZPR1_jr_dom"/>
</dbReference>
<evidence type="ECO:0000256" key="1">
    <source>
        <dbReference type="ARBA" id="ARBA00008354"/>
    </source>
</evidence>
<evidence type="ECO:0000259" key="5">
    <source>
        <dbReference type="SMART" id="SM00709"/>
    </source>
</evidence>
<organism evidence="6 7">
    <name type="scientific">Ignisphaera aggregans</name>
    <dbReference type="NCBI Taxonomy" id="334771"/>
    <lineage>
        <taxon>Archaea</taxon>
        <taxon>Thermoproteota</taxon>
        <taxon>Thermoprotei</taxon>
        <taxon>Desulfurococcales</taxon>
        <taxon>Desulfurococcaceae</taxon>
        <taxon>Ignisphaera</taxon>
    </lineage>
</organism>
<dbReference type="SMART" id="SM00709">
    <property type="entry name" value="Zpr1"/>
    <property type="match status" value="1"/>
</dbReference>
<dbReference type="GO" id="GO:0008270">
    <property type="term" value="F:zinc ion binding"/>
    <property type="evidence" value="ECO:0007669"/>
    <property type="project" value="UniProtKB-KW"/>
</dbReference>
<dbReference type="Pfam" id="PF22794">
    <property type="entry name" value="jr-ZPR1"/>
    <property type="match status" value="1"/>
</dbReference>